<dbReference type="SUPFAM" id="SSF52467">
    <property type="entry name" value="DHS-like NAD/FAD-binding domain"/>
    <property type="match status" value="1"/>
</dbReference>
<organism evidence="3 4">
    <name type="scientific">Tistrella mobilis (strain KA081020-065)</name>
    <dbReference type="NCBI Taxonomy" id="1110502"/>
    <lineage>
        <taxon>Bacteria</taxon>
        <taxon>Pseudomonadati</taxon>
        <taxon>Pseudomonadota</taxon>
        <taxon>Alphaproteobacteria</taxon>
        <taxon>Geminicoccales</taxon>
        <taxon>Geminicoccaceae</taxon>
        <taxon>Tistrella</taxon>
    </lineage>
</organism>
<dbReference type="RefSeq" id="WP_014745744.1">
    <property type="nucleotide sequence ID" value="NC_017956.1"/>
</dbReference>
<dbReference type="Pfam" id="PF18185">
    <property type="entry name" value="STALD"/>
    <property type="match status" value="1"/>
</dbReference>
<protein>
    <recommendedName>
        <fullName evidence="2">NAD(+) hydrolase ThsA Sir2/TIR-associating SLOG domain-containing protein</fullName>
    </recommendedName>
</protein>
<dbReference type="STRING" id="1110502.TMO_2229"/>
<keyword evidence="4" id="KW-1185">Reference proteome</keyword>
<gene>
    <name evidence="3" type="ordered locus">TMO_2229</name>
</gene>
<evidence type="ECO:0000313" key="3">
    <source>
        <dbReference type="EMBL" id="AFK54067.1"/>
    </source>
</evidence>
<dbReference type="HOGENOM" id="CLU_028011_0_0_5"/>
<feature type="region of interest" description="Disordered" evidence="1">
    <location>
        <begin position="480"/>
        <end position="504"/>
    </location>
</feature>
<evidence type="ECO:0000256" key="1">
    <source>
        <dbReference type="SAM" id="MobiDB-lite"/>
    </source>
</evidence>
<evidence type="ECO:0000313" key="4">
    <source>
        <dbReference type="Proteomes" id="UP000005258"/>
    </source>
</evidence>
<dbReference type="eggNOG" id="COG0846">
    <property type="taxonomic scope" value="Bacteria"/>
</dbReference>
<proteinExistence type="predicted"/>
<name>I3TMS9_TISMK</name>
<dbReference type="InterPro" id="IPR029035">
    <property type="entry name" value="DHS-like_NAD/FAD-binding_dom"/>
</dbReference>
<dbReference type="AlphaFoldDB" id="I3TMS9"/>
<dbReference type="Proteomes" id="UP000005258">
    <property type="component" value="Chromosome"/>
</dbReference>
<dbReference type="EMBL" id="CP003236">
    <property type="protein sequence ID" value="AFK54067.1"/>
    <property type="molecule type" value="Genomic_DNA"/>
</dbReference>
<dbReference type="KEGG" id="tmo:TMO_2229"/>
<reference evidence="3 4" key="1">
    <citation type="journal article" date="2012" name="J. Am. Chem. Soc.">
        <title>Bacterial biosynthesis and maturation of the didemnin anti-cancer agents.</title>
        <authorList>
            <person name="Xu Y."/>
            <person name="Kersten R.D."/>
            <person name="Nam S.J."/>
            <person name="Lu L."/>
            <person name="Al-Suwailem A.M."/>
            <person name="Zheng H."/>
            <person name="Fenical W."/>
            <person name="Dorrestein P.C."/>
            <person name="Moore B.S."/>
            <person name="Qian P.Y."/>
        </authorList>
    </citation>
    <scope>NUCLEOTIDE SEQUENCE [LARGE SCALE GENOMIC DNA]</scope>
    <source>
        <strain evidence="3 4">KA081020-065</strain>
    </source>
</reference>
<sequence length="504" mass="56285">MDRATFVERWTKSLELGSAAAFIGAGLSQRAGYPGWRRLLRDIAKELGLDIEEEHDLAAVAQYSVNRAVGKRNQLARLIAEEFPPKAEAPEPFRILARLPLRHVWTTNYDALPETAWRNERKLLDVKSRNEDLGIDKPWAHTVLYKMHGSVDHPADVVIAKDDYELYRSMRPGFLQVLTGHLVSKQILFLGFSFTDPNLGHLFGSIREAFKENGPEHYAIVRKPALGGGKNAKKRLETELIRHRLWVEDLQRYGIQCVEIDEYEEVDDILREVEMTLARRSVMISGSFPDVLDPAELDRRRRIEAVARGIGRLVAERSKRLVSGFGLVVGSASISGALGVVLKEDAPNLEKSLMLRPFPQEAPPGIKDADFKRRYREGLVQQAGVCIVIAGEKDVQKGGRAERVLADGVLDECEAARRIGRAVVPVGATGGAAAEVWRQLDAEFDDHWPKALRKDFDLLNDPKRSPEDLVEAVGRFLDHLDKPAPQASPKRKKGRSSSANKGAL</sequence>
<accession>I3TMS9</accession>
<dbReference type="Pfam" id="PF13289">
    <property type="entry name" value="SIR2_2"/>
    <property type="match status" value="1"/>
</dbReference>
<dbReference type="InterPro" id="IPR041486">
    <property type="entry name" value="ThsA_STALD"/>
</dbReference>
<evidence type="ECO:0000259" key="2">
    <source>
        <dbReference type="Pfam" id="PF18185"/>
    </source>
</evidence>
<feature type="domain" description="NAD(+) hydrolase ThsA Sir2/TIR-associating SLOG" evidence="2">
    <location>
        <begin position="265"/>
        <end position="478"/>
    </location>
</feature>